<organism evidence="1 2">
    <name type="scientific">Candidatus Nitrospira nitrificans</name>
    <dbReference type="NCBI Taxonomy" id="1742973"/>
    <lineage>
        <taxon>Bacteria</taxon>
        <taxon>Pseudomonadati</taxon>
        <taxon>Nitrospirota</taxon>
        <taxon>Nitrospiria</taxon>
        <taxon>Nitrospirales</taxon>
        <taxon>Nitrospiraceae</taxon>
        <taxon>Nitrospira</taxon>
    </lineage>
</organism>
<accession>A0A0S4LD79</accession>
<reference evidence="2" key="1">
    <citation type="submission" date="2015-10" db="EMBL/GenBank/DDBJ databases">
        <authorList>
            <person name="Luecker S."/>
            <person name="Luecker S."/>
        </authorList>
    </citation>
    <scope>NUCLEOTIDE SEQUENCE [LARGE SCALE GENOMIC DNA]</scope>
</reference>
<gene>
    <name evidence="1" type="ORF">COMA2_20122</name>
</gene>
<protein>
    <submittedName>
        <fullName evidence="1">Uncharacterized protein</fullName>
    </submittedName>
</protein>
<evidence type="ECO:0000313" key="1">
    <source>
        <dbReference type="EMBL" id="CUS35167.1"/>
    </source>
</evidence>
<proteinExistence type="predicted"/>
<dbReference type="AlphaFoldDB" id="A0A0S4LD79"/>
<sequence length="85" mass="9184">MNRTPLKDQCAIIVPLDETLHASPTKLKVLKAQDFASSTMQYRCSVGKNSTEGQPITVAKRHSRSGAVILRDEIASSGAITLEDS</sequence>
<keyword evidence="2" id="KW-1185">Reference proteome</keyword>
<dbReference type="EMBL" id="CZPZ01000012">
    <property type="protein sequence ID" value="CUS35167.1"/>
    <property type="molecule type" value="Genomic_DNA"/>
</dbReference>
<evidence type="ECO:0000313" key="2">
    <source>
        <dbReference type="Proteomes" id="UP000198736"/>
    </source>
</evidence>
<name>A0A0S4LD79_9BACT</name>
<dbReference type="Proteomes" id="UP000198736">
    <property type="component" value="Unassembled WGS sequence"/>
</dbReference>